<dbReference type="Proteomes" id="UP000717996">
    <property type="component" value="Unassembled WGS sequence"/>
</dbReference>
<proteinExistence type="predicted"/>
<organism evidence="2 3">
    <name type="scientific">Rhizopus oryzae</name>
    <name type="common">Mucormycosis agent</name>
    <name type="synonym">Rhizopus arrhizus var. delemar</name>
    <dbReference type="NCBI Taxonomy" id="64495"/>
    <lineage>
        <taxon>Eukaryota</taxon>
        <taxon>Fungi</taxon>
        <taxon>Fungi incertae sedis</taxon>
        <taxon>Mucoromycota</taxon>
        <taxon>Mucoromycotina</taxon>
        <taxon>Mucoromycetes</taxon>
        <taxon>Mucorales</taxon>
        <taxon>Mucorineae</taxon>
        <taxon>Rhizopodaceae</taxon>
        <taxon>Rhizopus</taxon>
    </lineage>
</organism>
<evidence type="ECO:0000313" key="2">
    <source>
        <dbReference type="EMBL" id="KAG1543224.1"/>
    </source>
</evidence>
<reference evidence="2" key="1">
    <citation type="journal article" date="2020" name="Microb. Genom.">
        <title>Genetic diversity of clinical and environmental Mucorales isolates obtained from an investigation of mucormycosis cases among solid organ transplant recipients.</title>
        <authorList>
            <person name="Nguyen M.H."/>
            <person name="Kaul D."/>
            <person name="Muto C."/>
            <person name="Cheng S.J."/>
            <person name="Richter R.A."/>
            <person name="Bruno V.M."/>
            <person name="Liu G."/>
            <person name="Beyhan S."/>
            <person name="Sundermann A.J."/>
            <person name="Mounaud S."/>
            <person name="Pasculle A.W."/>
            <person name="Nierman W.C."/>
            <person name="Driscoll E."/>
            <person name="Cumbie R."/>
            <person name="Clancy C.J."/>
            <person name="Dupont C.L."/>
        </authorList>
    </citation>
    <scope>NUCLEOTIDE SEQUENCE</scope>
    <source>
        <strain evidence="2">GL16</strain>
    </source>
</reference>
<comment type="caution">
    <text evidence="2">The sequence shown here is derived from an EMBL/GenBank/DDBJ whole genome shotgun (WGS) entry which is preliminary data.</text>
</comment>
<name>A0A9P6YA68_RHIOR</name>
<sequence>MTIVWVRMDFIYWVWKRPWRSKALWGVLGRDGMNTNAVFGETQDDDWTGRDEPMRSKKGCHGHPVDATLSIRVC</sequence>
<accession>A0A9P6YA68</accession>
<evidence type="ECO:0000313" key="3">
    <source>
        <dbReference type="Proteomes" id="UP000717996"/>
    </source>
</evidence>
<gene>
    <name evidence="2" type="ORF">G6F51_006803</name>
</gene>
<protein>
    <submittedName>
        <fullName evidence="2">Uncharacterized protein</fullName>
    </submittedName>
</protein>
<evidence type="ECO:0000256" key="1">
    <source>
        <dbReference type="SAM" id="MobiDB-lite"/>
    </source>
</evidence>
<dbReference type="EMBL" id="JAANIT010000955">
    <property type="protein sequence ID" value="KAG1543224.1"/>
    <property type="molecule type" value="Genomic_DNA"/>
</dbReference>
<feature type="region of interest" description="Disordered" evidence="1">
    <location>
        <begin position="39"/>
        <end position="61"/>
    </location>
</feature>
<dbReference type="AlphaFoldDB" id="A0A9P6YA68"/>